<comment type="caution">
    <text evidence="2">The sequence shown here is derived from an EMBL/GenBank/DDBJ whole genome shotgun (WGS) entry which is preliminary data.</text>
</comment>
<dbReference type="RefSeq" id="WP_344702549.1">
    <property type="nucleotide sequence ID" value="NZ_BAABCK010000022.1"/>
</dbReference>
<keyword evidence="1" id="KW-0472">Membrane</keyword>
<reference evidence="3" key="1">
    <citation type="journal article" date="2019" name="Int. J. Syst. Evol. Microbiol.">
        <title>The Global Catalogue of Microorganisms (GCM) 10K type strain sequencing project: providing services to taxonomists for standard genome sequencing and annotation.</title>
        <authorList>
            <consortium name="The Broad Institute Genomics Platform"/>
            <consortium name="The Broad Institute Genome Sequencing Center for Infectious Disease"/>
            <person name="Wu L."/>
            <person name="Ma J."/>
        </authorList>
    </citation>
    <scope>NUCLEOTIDE SEQUENCE [LARGE SCALE GENOMIC DNA]</scope>
    <source>
        <strain evidence="3">JCM 16981</strain>
    </source>
</reference>
<proteinExistence type="predicted"/>
<gene>
    <name evidence="2" type="ORF">GCM10022378_12380</name>
</gene>
<dbReference type="Proteomes" id="UP001500920">
    <property type="component" value="Unassembled WGS sequence"/>
</dbReference>
<evidence type="ECO:0000313" key="3">
    <source>
        <dbReference type="Proteomes" id="UP001500920"/>
    </source>
</evidence>
<protein>
    <recommendedName>
        <fullName evidence="4">PepSY domain-containing protein</fullName>
    </recommendedName>
</protein>
<organism evidence="2 3">
    <name type="scientific">Salinicoccus jeotgali</name>
    <dbReference type="NCBI Taxonomy" id="381634"/>
    <lineage>
        <taxon>Bacteria</taxon>
        <taxon>Bacillati</taxon>
        <taxon>Bacillota</taxon>
        <taxon>Bacilli</taxon>
        <taxon>Bacillales</taxon>
        <taxon>Staphylococcaceae</taxon>
        <taxon>Salinicoccus</taxon>
    </lineage>
</organism>
<evidence type="ECO:0008006" key="4">
    <source>
        <dbReference type="Google" id="ProtNLM"/>
    </source>
</evidence>
<evidence type="ECO:0000256" key="1">
    <source>
        <dbReference type="SAM" id="Phobius"/>
    </source>
</evidence>
<name>A0ABP7EUA1_9STAP</name>
<sequence>MPSRNIKISIAILLALLPALIWIRMNKNIHPHAILAELRAQYDDITFISLDYSPSKKKFLGLERDVYTGRFHTGEGDATRRYQFTADAYTGEMMEAVEL</sequence>
<feature type="transmembrane region" description="Helical" evidence="1">
    <location>
        <begin position="6"/>
        <end position="23"/>
    </location>
</feature>
<accession>A0ABP7EUA1</accession>
<dbReference type="EMBL" id="BAABCK010000022">
    <property type="protein sequence ID" value="GAA3723840.1"/>
    <property type="molecule type" value="Genomic_DNA"/>
</dbReference>
<keyword evidence="3" id="KW-1185">Reference proteome</keyword>
<keyword evidence="1" id="KW-1133">Transmembrane helix</keyword>
<evidence type="ECO:0000313" key="2">
    <source>
        <dbReference type="EMBL" id="GAA3723840.1"/>
    </source>
</evidence>
<keyword evidence="1" id="KW-0812">Transmembrane</keyword>